<keyword evidence="2" id="KW-0560">Oxidoreductase</keyword>
<organism evidence="5 6">
    <name type="scientific">Acrocarpospora corrugata</name>
    <dbReference type="NCBI Taxonomy" id="35763"/>
    <lineage>
        <taxon>Bacteria</taxon>
        <taxon>Bacillati</taxon>
        <taxon>Actinomycetota</taxon>
        <taxon>Actinomycetes</taxon>
        <taxon>Streptosporangiales</taxon>
        <taxon>Streptosporangiaceae</taxon>
        <taxon>Acrocarpospora</taxon>
    </lineage>
</organism>
<evidence type="ECO:0000259" key="4">
    <source>
        <dbReference type="Pfam" id="PF01370"/>
    </source>
</evidence>
<evidence type="ECO:0000256" key="2">
    <source>
        <dbReference type="ARBA" id="ARBA00023002"/>
    </source>
</evidence>
<reference evidence="5 6" key="1">
    <citation type="submission" date="2019-10" db="EMBL/GenBank/DDBJ databases">
        <title>Whole genome shotgun sequence of Acrocarpospora corrugata NBRC 13972.</title>
        <authorList>
            <person name="Ichikawa N."/>
            <person name="Kimura A."/>
            <person name="Kitahashi Y."/>
            <person name="Komaki H."/>
            <person name="Oguchi A."/>
        </authorList>
    </citation>
    <scope>NUCLEOTIDE SEQUENCE [LARGE SCALE GENOMIC DNA]</scope>
    <source>
        <strain evidence="5 6">NBRC 13972</strain>
    </source>
</reference>
<dbReference type="PANTHER" id="PTHR43103:SF5">
    <property type="entry name" value="4-EPIMERASE, PUTATIVE (AFU_ORTHOLOGUE AFUA_7G00360)-RELATED"/>
    <property type="match status" value="1"/>
</dbReference>
<accession>A0A5M3VN23</accession>
<dbReference type="InterPro" id="IPR036291">
    <property type="entry name" value="NAD(P)-bd_dom_sf"/>
</dbReference>
<dbReference type="Proteomes" id="UP000334990">
    <property type="component" value="Unassembled WGS sequence"/>
</dbReference>
<keyword evidence="6" id="KW-1185">Reference proteome</keyword>
<feature type="domain" description="NAD-dependent epimerase/dehydratase" evidence="4">
    <location>
        <begin position="28"/>
        <end position="210"/>
    </location>
</feature>
<dbReference type="InterPro" id="IPR001509">
    <property type="entry name" value="Epimerase_deHydtase"/>
</dbReference>
<protein>
    <submittedName>
        <fullName evidence="5">UDP-glucose 4-epimerase</fullName>
    </submittedName>
</protein>
<evidence type="ECO:0000256" key="1">
    <source>
        <dbReference type="ARBA" id="ARBA00007637"/>
    </source>
</evidence>
<name>A0A5M3VN23_9ACTN</name>
<sequence length="313" mass="34065">MPKLGIGYIDQHSGMITYMTGLKSPRTICVTGAAGVVGVATVHELLEHGYRVNATDVSAHPAALPAQWSRADFQYTRADLTDYGDAVDVLTGADAVVHIANIPAPTLLPPARTLSANTTMNGNVFLAAAALGMSRVVYASSETTLGLNFEVPPRYAPLDEDHYPYPTTTYSLSKVLTETMADHISAWSGIPFVGLRFSNVIKPEDYQRFPSYWKDPAPRSFNLWSYIDVRDCALSARLSLEADVTGSSAYIIAAADTVMITPSAQLMAENFPTAEITKELGEFETLMTSERARAALGFEPRHSWRSHVQISQS</sequence>
<comment type="caution">
    <text evidence="5">The sequence shown here is derived from an EMBL/GenBank/DDBJ whole genome shotgun (WGS) entry which is preliminary data.</text>
</comment>
<dbReference type="SUPFAM" id="SSF51735">
    <property type="entry name" value="NAD(P)-binding Rossmann-fold domains"/>
    <property type="match status" value="1"/>
</dbReference>
<gene>
    <name evidence="5" type="ORF">Acor_01070</name>
</gene>
<comment type="similarity">
    <text evidence="1">Belongs to the NAD(P)-dependent epimerase/dehydratase family.</text>
</comment>
<evidence type="ECO:0000313" key="6">
    <source>
        <dbReference type="Proteomes" id="UP000334990"/>
    </source>
</evidence>
<evidence type="ECO:0000313" key="5">
    <source>
        <dbReference type="EMBL" id="GER98045.1"/>
    </source>
</evidence>
<dbReference type="Gene3D" id="3.40.50.720">
    <property type="entry name" value="NAD(P)-binding Rossmann-like Domain"/>
    <property type="match status" value="1"/>
</dbReference>
<dbReference type="PANTHER" id="PTHR43103">
    <property type="entry name" value="NUCLEOSIDE-DIPHOSPHATE-SUGAR EPIMERASE"/>
    <property type="match status" value="1"/>
</dbReference>
<keyword evidence="3" id="KW-0520">NAD</keyword>
<dbReference type="GO" id="GO:0016491">
    <property type="term" value="F:oxidoreductase activity"/>
    <property type="evidence" value="ECO:0007669"/>
    <property type="project" value="UniProtKB-KW"/>
</dbReference>
<dbReference type="EMBL" id="BLAD01000035">
    <property type="protein sequence ID" value="GER98045.1"/>
    <property type="molecule type" value="Genomic_DNA"/>
</dbReference>
<dbReference type="AlphaFoldDB" id="A0A5M3VN23"/>
<proteinExistence type="inferred from homology"/>
<evidence type="ECO:0000256" key="3">
    <source>
        <dbReference type="ARBA" id="ARBA00023027"/>
    </source>
</evidence>
<dbReference type="Pfam" id="PF01370">
    <property type="entry name" value="Epimerase"/>
    <property type="match status" value="1"/>
</dbReference>